<dbReference type="InterPro" id="IPR006015">
    <property type="entry name" value="Universal_stress_UspA"/>
</dbReference>
<dbReference type="EMBL" id="VOQS01000005">
    <property type="protein sequence ID" value="TXC79630.1"/>
    <property type="molecule type" value="Genomic_DNA"/>
</dbReference>
<evidence type="ECO:0000313" key="3">
    <source>
        <dbReference type="EMBL" id="MEM5345307.1"/>
    </source>
</evidence>
<comment type="caution">
    <text evidence="4">The sequence shown here is derived from an EMBL/GenBank/DDBJ whole genome shotgun (WGS) entry which is preliminary data.</text>
</comment>
<evidence type="ECO:0000259" key="2">
    <source>
        <dbReference type="Pfam" id="PF00582"/>
    </source>
</evidence>
<proteinExistence type="inferred from homology"/>
<organism evidence="4 5">
    <name type="scientific">Paraburkholderia azotifigens</name>
    <dbReference type="NCBI Taxonomy" id="2057004"/>
    <lineage>
        <taxon>Bacteria</taxon>
        <taxon>Pseudomonadati</taxon>
        <taxon>Pseudomonadota</taxon>
        <taxon>Betaproteobacteria</taxon>
        <taxon>Burkholderiales</taxon>
        <taxon>Burkholderiaceae</taxon>
        <taxon>Paraburkholderia</taxon>
    </lineage>
</organism>
<evidence type="ECO:0000313" key="6">
    <source>
        <dbReference type="Proteomes" id="UP001481677"/>
    </source>
</evidence>
<dbReference type="CDD" id="cd00293">
    <property type="entry name" value="USP-like"/>
    <property type="match status" value="1"/>
</dbReference>
<evidence type="ECO:0000256" key="1">
    <source>
        <dbReference type="ARBA" id="ARBA00008791"/>
    </source>
</evidence>
<comment type="similarity">
    <text evidence="1">Belongs to the universal stress protein A family.</text>
</comment>
<dbReference type="Pfam" id="PF00582">
    <property type="entry name" value="Usp"/>
    <property type="match status" value="1"/>
</dbReference>
<evidence type="ECO:0000313" key="5">
    <source>
        <dbReference type="Proteomes" id="UP000321776"/>
    </source>
</evidence>
<evidence type="ECO:0000313" key="4">
    <source>
        <dbReference type="EMBL" id="TXC79630.1"/>
    </source>
</evidence>
<dbReference type="Gene3D" id="3.40.50.12370">
    <property type="match status" value="1"/>
</dbReference>
<reference evidence="3 6" key="3">
    <citation type="submission" date="2024-01" db="EMBL/GenBank/DDBJ databases">
        <title>The diversity of rhizobia nodulating Mimosa spp. in eleven states of Brazil covering several biomes is determined by host plant, location, and edaphic factors.</title>
        <authorList>
            <person name="Rouws L."/>
            <person name="Barauna A."/>
            <person name="Beukes C."/>
            <person name="De Faria S.M."/>
            <person name="Gross E."/>
            <person name="Dos Reis Junior F.B."/>
            <person name="Simon M."/>
            <person name="Maluk M."/>
            <person name="Odee D.W."/>
            <person name="Kenicer G."/>
            <person name="Young J.P.W."/>
            <person name="Reis V.M."/>
            <person name="Zilli J."/>
            <person name="James E.K."/>
        </authorList>
    </citation>
    <scope>NUCLEOTIDE SEQUENCE [LARGE SCALE GENOMIC DNA]</scope>
    <source>
        <strain evidence="3 6">JPY530</strain>
    </source>
</reference>
<dbReference type="RefSeq" id="WP_028368062.1">
    <property type="nucleotide sequence ID" value="NZ_JAZHFZ010000043.1"/>
</dbReference>
<dbReference type="SUPFAM" id="SSF52402">
    <property type="entry name" value="Adenine nucleotide alpha hydrolases-like"/>
    <property type="match status" value="1"/>
</dbReference>
<protein>
    <submittedName>
        <fullName evidence="4">Universal stress protein</fullName>
    </submittedName>
</protein>
<dbReference type="Proteomes" id="UP000321776">
    <property type="component" value="Unassembled WGS sequence"/>
</dbReference>
<dbReference type="EMBL" id="JAZHGA010000044">
    <property type="protein sequence ID" value="MEM5345307.1"/>
    <property type="molecule type" value="Genomic_DNA"/>
</dbReference>
<gene>
    <name evidence="4" type="ORF">FRZ40_35290</name>
    <name evidence="3" type="ORF">V4C56_37500</name>
</gene>
<feature type="domain" description="UspA" evidence="2">
    <location>
        <begin position="192"/>
        <end position="261"/>
    </location>
</feature>
<dbReference type="PRINTS" id="PR01438">
    <property type="entry name" value="UNVRSLSTRESS"/>
</dbReference>
<dbReference type="InterPro" id="IPR006016">
    <property type="entry name" value="UspA"/>
</dbReference>
<keyword evidence="6" id="KW-1185">Reference proteome</keyword>
<dbReference type="Proteomes" id="UP001481677">
    <property type="component" value="Unassembled WGS sequence"/>
</dbReference>
<sequence>MNAASEDCHVRGCYRRLLVVIRHCSTWPSSAILYASACAARDAVAQVVMVSARADEGGAAACNVSARAVDTAKADAVRCALIAHGLDATQSFVQAAGAGATIRDSIVEVAKRWGADLVLTDDPVAAHLVDVTAFDVLYLPGDSWHRSHVPPRRVFVACDDSPSALRAVETAKQVAGAGELRRAFVSREAQENATLDSATVVLMAAHHANNLPHAILQAAHEWGADLLVLGAHGPIPHSRWRYGSVASAVAQIADMPLLLVPERE</sequence>
<name>A0A5C6V4C6_9BURK</name>
<accession>A0A5C6V4C6</accession>
<reference evidence="4" key="2">
    <citation type="submission" date="2019-08" db="EMBL/GenBank/DDBJ databases">
        <authorList>
            <person name="Im W.-T."/>
        </authorList>
    </citation>
    <scope>NUCLEOTIDE SEQUENCE</scope>
    <source>
        <strain evidence="4">NF 2-5-3</strain>
    </source>
</reference>
<reference evidence="4 5" key="1">
    <citation type="journal article" date="2018" name="Int. J. Syst. Evol. Microbiol.">
        <title>Paraburkholderia azotifigens sp. nov., a nitrogen-fixing bacterium isolated from paddy soil.</title>
        <authorList>
            <person name="Choi G.M."/>
            <person name="Im W.T."/>
        </authorList>
    </citation>
    <scope>NUCLEOTIDE SEQUENCE [LARGE SCALE GENOMIC DNA]</scope>
    <source>
        <strain evidence="4 5">NF 2-5-3</strain>
    </source>
</reference>
<dbReference type="AlphaFoldDB" id="A0A5C6V4C6"/>